<reference evidence="2 3" key="1">
    <citation type="submission" date="2019-05" db="EMBL/GenBank/DDBJ databases">
        <title>Another draft genome of Portunus trituberculatus and its Hox gene families provides insights of decapod evolution.</title>
        <authorList>
            <person name="Jeong J.-H."/>
            <person name="Song I."/>
            <person name="Kim S."/>
            <person name="Choi T."/>
            <person name="Kim D."/>
            <person name="Ryu S."/>
            <person name="Kim W."/>
        </authorList>
    </citation>
    <scope>NUCLEOTIDE SEQUENCE [LARGE SCALE GENOMIC DNA]</scope>
    <source>
        <tissue evidence="2">Muscle</tissue>
    </source>
</reference>
<dbReference type="AlphaFoldDB" id="A0A5B7KCH9"/>
<evidence type="ECO:0000313" key="2">
    <source>
        <dbReference type="EMBL" id="MPD02295.1"/>
    </source>
</evidence>
<gene>
    <name evidence="2" type="ORF">E2C01_097870</name>
</gene>
<comment type="caution">
    <text evidence="2">The sequence shown here is derived from an EMBL/GenBank/DDBJ whole genome shotgun (WGS) entry which is preliminary data.</text>
</comment>
<feature type="compositionally biased region" description="Basic and acidic residues" evidence="1">
    <location>
        <begin position="85"/>
        <end position="101"/>
    </location>
</feature>
<evidence type="ECO:0000313" key="3">
    <source>
        <dbReference type="Proteomes" id="UP000324222"/>
    </source>
</evidence>
<proteinExistence type="predicted"/>
<organism evidence="2 3">
    <name type="scientific">Portunus trituberculatus</name>
    <name type="common">Swimming crab</name>
    <name type="synonym">Neptunus trituberculatus</name>
    <dbReference type="NCBI Taxonomy" id="210409"/>
    <lineage>
        <taxon>Eukaryota</taxon>
        <taxon>Metazoa</taxon>
        <taxon>Ecdysozoa</taxon>
        <taxon>Arthropoda</taxon>
        <taxon>Crustacea</taxon>
        <taxon>Multicrustacea</taxon>
        <taxon>Malacostraca</taxon>
        <taxon>Eumalacostraca</taxon>
        <taxon>Eucarida</taxon>
        <taxon>Decapoda</taxon>
        <taxon>Pleocyemata</taxon>
        <taxon>Brachyura</taxon>
        <taxon>Eubrachyura</taxon>
        <taxon>Portunoidea</taxon>
        <taxon>Portunidae</taxon>
        <taxon>Portuninae</taxon>
        <taxon>Portunus</taxon>
    </lineage>
</organism>
<feature type="compositionally biased region" description="Gly residues" evidence="1">
    <location>
        <begin position="67"/>
        <end position="84"/>
    </location>
</feature>
<dbReference type="EMBL" id="VSRR010130768">
    <property type="protein sequence ID" value="MPD02295.1"/>
    <property type="molecule type" value="Genomic_DNA"/>
</dbReference>
<protein>
    <submittedName>
        <fullName evidence="2">Uncharacterized protein</fullName>
    </submittedName>
</protein>
<keyword evidence="3" id="KW-1185">Reference proteome</keyword>
<sequence length="114" mass="11812">MIRIEVCAVKRVGGATAVGGILTCGRRKGAARKEGQKEERRGRVATGERVGRSLLRAILKVEERGGGETGGMSGTGGVEPGLGVEGRRVAGKEEVGGKEDVSPADNLWTLTNLA</sequence>
<name>A0A5B7KCH9_PORTR</name>
<evidence type="ECO:0000256" key="1">
    <source>
        <dbReference type="SAM" id="MobiDB-lite"/>
    </source>
</evidence>
<dbReference type="Proteomes" id="UP000324222">
    <property type="component" value="Unassembled WGS sequence"/>
</dbReference>
<accession>A0A5B7KCH9</accession>
<feature type="region of interest" description="Disordered" evidence="1">
    <location>
        <begin position="65"/>
        <end position="114"/>
    </location>
</feature>